<evidence type="ECO:0000313" key="2">
    <source>
        <dbReference type="Proteomes" id="UP000051155"/>
    </source>
</evidence>
<dbReference type="Pfam" id="PF19614">
    <property type="entry name" value="DUF6119"/>
    <property type="match status" value="1"/>
</dbReference>
<protein>
    <submittedName>
        <fullName evidence="1">Uncharacterized protein</fullName>
    </submittedName>
</protein>
<accession>A0A0R1Q798</accession>
<comment type="caution">
    <text evidence="1">The sequence shown here is derived from an EMBL/GenBank/DDBJ whole genome shotgun (WGS) entry which is preliminary data.</text>
</comment>
<proteinExistence type="predicted"/>
<gene>
    <name evidence="1" type="ORF">FD20_GL002349</name>
</gene>
<sequence>MISEGERIIKTSIFLHKESVESFDDCLKEQMPQKNIYELKKSVGLEGKIYVSELTQGLPDWCNLVNKLAVQKIEFSKNASNKAVIVMKYKDRFFSITYGYGRSLLKESSIERNFGLKVAANLVSTEKLKSLNSIKIEETLVETQKQASEYTTQDQFQLNKSSELLKSIAGSPKDEKIARFLLGTDCLVSVRKMKIENIKENIIFYYDKYKKNDYR</sequence>
<dbReference type="PATRIC" id="fig|1423812.3.peg.2492"/>
<dbReference type="Proteomes" id="UP000051155">
    <property type="component" value="Unassembled WGS sequence"/>
</dbReference>
<dbReference type="RefSeq" id="WP_057736522.1">
    <property type="nucleotide sequence ID" value="NZ_AZEG01000007.1"/>
</dbReference>
<keyword evidence="2" id="KW-1185">Reference proteome</keyword>
<dbReference type="OrthoDB" id="2234534at2"/>
<dbReference type="NCBIfam" id="TIGR04141">
    <property type="entry name" value="TIGR04141 family sporadically distributed protein"/>
    <property type="match status" value="1"/>
</dbReference>
<evidence type="ECO:0000313" key="1">
    <source>
        <dbReference type="EMBL" id="KRL38082.1"/>
    </source>
</evidence>
<dbReference type="EMBL" id="AZEG01000007">
    <property type="protein sequence ID" value="KRL38082.1"/>
    <property type="molecule type" value="Genomic_DNA"/>
</dbReference>
<dbReference type="AlphaFoldDB" id="A0A0R1Q798"/>
<dbReference type="InterPro" id="IPR026487">
    <property type="entry name" value="CHP04141"/>
</dbReference>
<reference evidence="1 2" key="1">
    <citation type="journal article" date="2015" name="Genome Announc.">
        <title>Expanding the biotechnology potential of lactobacilli through comparative genomics of 213 strains and associated genera.</title>
        <authorList>
            <person name="Sun Z."/>
            <person name="Harris H.M."/>
            <person name="McCann A."/>
            <person name="Guo C."/>
            <person name="Argimon S."/>
            <person name="Zhang W."/>
            <person name="Yang X."/>
            <person name="Jeffery I.B."/>
            <person name="Cooney J.C."/>
            <person name="Kagawa T.F."/>
            <person name="Liu W."/>
            <person name="Song Y."/>
            <person name="Salvetti E."/>
            <person name="Wrobel A."/>
            <person name="Rasinkangas P."/>
            <person name="Parkhill J."/>
            <person name="Rea M.C."/>
            <person name="O'Sullivan O."/>
            <person name="Ritari J."/>
            <person name="Douillard F.P."/>
            <person name="Paul Ross R."/>
            <person name="Yang R."/>
            <person name="Briner A.E."/>
            <person name="Felis G.E."/>
            <person name="de Vos W.M."/>
            <person name="Barrangou R."/>
            <person name="Klaenhammer T.R."/>
            <person name="Caufield P.W."/>
            <person name="Cui Y."/>
            <person name="Zhang H."/>
            <person name="O'Toole P.W."/>
        </authorList>
    </citation>
    <scope>NUCLEOTIDE SEQUENCE [LARGE SCALE GENOMIC DNA]</scope>
    <source>
        <strain evidence="1 2">DSM 19971</strain>
    </source>
</reference>
<organism evidence="1 2">
    <name type="scientific">Liquorilactobacillus uvarum DSM 19971</name>
    <dbReference type="NCBI Taxonomy" id="1423812"/>
    <lineage>
        <taxon>Bacteria</taxon>
        <taxon>Bacillati</taxon>
        <taxon>Bacillota</taxon>
        <taxon>Bacilli</taxon>
        <taxon>Lactobacillales</taxon>
        <taxon>Lactobacillaceae</taxon>
        <taxon>Liquorilactobacillus</taxon>
    </lineage>
</organism>
<name>A0A0R1Q798_9LACO</name>